<evidence type="ECO:0000313" key="6">
    <source>
        <dbReference type="Proteomes" id="UP001156140"/>
    </source>
</evidence>
<dbReference type="PROSITE" id="PS50043">
    <property type="entry name" value="HTH_LUXR_2"/>
    <property type="match status" value="1"/>
</dbReference>
<dbReference type="PROSITE" id="PS00622">
    <property type="entry name" value="HTH_LUXR_1"/>
    <property type="match status" value="1"/>
</dbReference>
<dbReference type="SUPFAM" id="SSF46894">
    <property type="entry name" value="C-terminal effector domain of the bipartite response regulators"/>
    <property type="match status" value="1"/>
</dbReference>
<dbReference type="Gene3D" id="1.10.10.10">
    <property type="entry name" value="Winged helix-like DNA-binding domain superfamily/Winged helix DNA-binding domain"/>
    <property type="match status" value="1"/>
</dbReference>
<dbReference type="CDD" id="cd06170">
    <property type="entry name" value="LuxR_C_like"/>
    <property type="match status" value="1"/>
</dbReference>
<keyword evidence="3" id="KW-0804">Transcription</keyword>
<dbReference type="RefSeq" id="WP_052015771.1">
    <property type="nucleotide sequence ID" value="NZ_JAKETQ010000001.1"/>
</dbReference>
<gene>
    <name evidence="5" type="ORF">ML536_00810</name>
</gene>
<evidence type="ECO:0000256" key="1">
    <source>
        <dbReference type="ARBA" id="ARBA00023015"/>
    </source>
</evidence>
<proteinExistence type="predicted"/>
<dbReference type="InterPro" id="IPR016032">
    <property type="entry name" value="Sig_transdc_resp-reg_C-effctor"/>
</dbReference>
<dbReference type="InterPro" id="IPR036388">
    <property type="entry name" value="WH-like_DNA-bd_sf"/>
</dbReference>
<sequence length="241" mass="26319">MFHTTASFVGHGRASAPSHRAVVFVDPVQSIAERHVDAIESAFPWTTVTRVETVSALFESYCDIVALIVVHPSLLGEVAKMAREIGDRHPLALITVLDGGKDALPCSILSSRFIRGVLPLGGKSDLWLSVVGLMLRGGEYFPRDLLDSHRREAETVEPEAPARPARNGTPPALAHLTARELEVLELVSRGLQNKTIANSLNLSEYTVKIHVHNVISKLRTHNRTEAAAYYRDSTSAFAVQA</sequence>
<dbReference type="EMBL" id="JALAZD010000001">
    <property type="protein sequence ID" value="MCI0125359.1"/>
    <property type="molecule type" value="Genomic_DNA"/>
</dbReference>
<dbReference type="PANTHER" id="PTHR44688">
    <property type="entry name" value="DNA-BINDING TRANSCRIPTIONAL ACTIVATOR DEVR_DOSR"/>
    <property type="match status" value="1"/>
</dbReference>
<protein>
    <submittedName>
        <fullName evidence="5">Response regulator transcription factor</fullName>
    </submittedName>
</protein>
<keyword evidence="1" id="KW-0805">Transcription regulation</keyword>
<dbReference type="InterPro" id="IPR000792">
    <property type="entry name" value="Tscrpt_reg_LuxR_C"/>
</dbReference>
<organism evidence="5 6">
    <name type="scientific">Paradevosia shaoguanensis</name>
    <dbReference type="NCBI Taxonomy" id="1335043"/>
    <lineage>
        <taxon>Bacteria</taxon>
        <taxon>Pseudomonadati</taxon>
        <taxon>Pseudomonadota</taxon>
        <taxon>Alphaproteobacteria</taxon>
        <taxon>Hyphomicrobiales</taxon>
        <taxon>Devosiaceae</taxon>
        <taxon>Paradevosia</taxon>
    </lineage>
</organism>
<reference evidence="5" key="1">
    <citation type="submission" date="2022-03" db="EMBL/GenBank/DDBJ databases">
        <title>The complete genome sequence of a Methyloterrigena soli.</title>
        <authorList>
            <person name="Zi Z."/>
        </authorList>
    </citation>
    <scope>NUCLEOTIDE SEQUENCE</scope>
    <source>
        <strain evidence="5">M48</strain>
    </source>
</reference>
<keyword evidence="6" id="KW-1185">Reference proteome</keyword>
<dbReference type="GO" id="GO:0003677">
    <property type="term" value="F:DNA binding"/>
    <property type="evidence" value="ECO:0007669"/>
    <property type="project" value="UniProtKB-KW"/>
</dbReference>
<feature type="domain" description="HTH luxR-type" evidence="4">
    <location>
        <begin position="169"/>
        <end position="234"/>
    </location>
</feature>
<dbReference type="Pfam" id="PF00196">
    <property type="entry name" value="GerE"/>
    <property type="match status" value="1"/>
</dbReference>
<dbReference type="SMART" id="SM00421">
    <property type="entry name" value="HTH_LUXR"/>
    <property type="match status" value="1"/>
</dbReference>
<dbReference type="PANTHER" id="PTHR44688:SF16">
    <property type="entry name" value="DNA-BINDING TRANSCRIPTIONAL ACTIVATOR DEVR_DOSR"/>
    <property type="match status" value="1"/>
</dbReference>
<keyword evidence="2" id="KW-0238">DNA-binding</keyword>
<dbReference type="AlphaFoldDB" id="A0AA41QIR3"/>
<dbReference type="GO" id="GO:0006355">
    <property type="term" value="P:regulation of DNA-templated transcription"/>
    <property type="evidence" value="ECO:0007669"/>
    <property type="project" value="InterPro"/>
</dbReference>
<dbReference type="PRINTS" id="PR00038">
    <property type="entry name" value="HTHLUXR"/>
</dbReference>
<dbReference type="Proteomes" id="UP001156140">
    <property type="component" value="Unassembled WGS sequence"/>
</dbReference>
<comment type="caution">
    <text evidence="5">The sequence shown here is derived from an EMBL/GenBank/DDBJ whole genome shotgun (WGS) entry which is preliminary data.</text>
</comment>
<evidence type="ECO:0000313" key="5">
    <source>
        <dbReference type="EMBL" id="MCI0125359.1"/>
    </source>
</evidence>
<evidence type="ECO:0000256" key="3">
    <source>
        <dbReference type="ARBA" id="ARBA00023163"/>
    </source>
</evidence>
<evidence type="ECO:0000256" key="2">
    <source>
        <dbReference type="ARBA" id="ARBA00023125"/>
    </source>
</evidence>
<name>A0AA41QIR3_9HYPH</name>
<evidence type="ECO:0000259" key="4">
    <source>
        <dbReference type="PROSITE" id="PS50043"/>
    </source>
</evidence>
<accession>A0AA41QIR3</accession>